<reference evidence="3" key="1">
    <citation type="journal article" date="2020" name="mSystems">
        <title>Genome- and Community-Level Interaction Insights into Carbon Utilization and Element Cycling Functions of Hydrothermarchaeota in Hydrothermal Sediment.</title>
        <authorList>
            <person name="Zhou Z."/>
            <person name="Liu Y."/>
            <person name="Xu W."/>
            <person name="Pan J."/>
            <person name="Luo Z.H."/>
            <person name="Li M."/>
        </authorList>
    </citation>
    <scope>NUCLEOTIDE SEQUENCE [LARGE SCALE GENOMIC DNA]</scope>
    <source>
        <strain evidence="3">HyVt-577</strain>
    </source>
</reference>
<dbReference type="InterPro" id="IPR045864">
    <property type="entry name" value="aa-tRNA-synth_II/BPL/LPL"/>
</dbReference>
<keyword evidence="3" id="KW-0436">Ligase</keyword>
<dbReference type="InterPro" id="IPR004143">
    <property type="entry name" value="BPL_LPL_catalytic"/>
</dbReference>
<dbReference type="PANTHER" id="PTHR12561">
    <property type="entry name" value="LIPOATE-PROTEIN LIGASE"/>
    <property type="match status" value="1"/>
</dbReference>
<dbReference type="UniPathway" id="UPA00537">
    <property type="reaction ID" value="UER00595"/>
</dbReference>
<gene>
    <name evidence="3" type="ORF">ENK44_11545</name>
</gene>
<dbReference type="EMBL" id="DRQG01000108">
    <property type="protein sequence ID" value="HGY56332.1"/>
    <property type="molecule type" value="Genomic_DNA"/>
</dbReference>
<dbReference type="Gene3D" id="3.30.930.10">
    <property type="entry name" value="Bira Bifunctional Protein, Domain 2"/>
    <property type="match status" value="1"/>
</dbReference>
<comment type="pathway">
    <text evidence="1">Protein modification; protein lipoylation via exogenous pathway; protein N(6)-(lipoyl)lysine from lipoate: step 2/2.</text>
</comment>
<dbReference type="Proteomes" id="UP000885779">
    <property type="component" value="Unassembled WGS sequence"/>
</dbReference>
<dbReference type="SUPFAM" id="SSF55681">
    <property type="entry name" value="Class II aaRS and biotin synthetases"/>
    <property type="match status" value="1"/>
</dbReference>
<feature type="domain" description="BPL/LPL catalytic" evidence="2">
    <location>
        <begin position="28"/>
        <end position="212"/>
    </location>
</feature>
<dbReference type="InterPro" id="IPR004562">
    <property type="entry name" value="LipoylTrfase_LipoateP_Ligase"/>
</dbReference>
<dbReference type="GO" id="GO:0016874">
    <property type="term" value="F:ligase activity"/>
    <property type="evidence" value="ECO:0007669"/>
    <property type="project" value="UniProtKB-KW"/>
</dbReference>
<dbReference type="PROSITE" id="PS51733">
    <property type="entry name" value="BPL_LPL_CATALYTIC"/>
    <property type="match status" value="1"/>
</dbReference>
<organism evidence="3">
    <name type="scientific">Caldithrix abyssi</name>
    <dbReference type="NCBI Taxonomy" id="187145"/>
    <lineage>
        <taxon>Bacteria</taxon>
        <taxon>Pseudomonadati</taxon>
        <taxon>Calditrichota</taxon>
        <taxon>Calditrichia</taxon>
        <taxon>Calditrichales</taxon>
        <taxon>Calditrichaceae</taxon>
        <taxon>Caldithrix</taxon>
    </lineage>
</organism>
<dbReference type="GO" id="GO:0009249">
    <property type="term" value="P:protein lipoylation"/>
    <property type="evidence" value="ECO:0007669"/>
    <property type="project" value="InterPro"/>
</dbReference>
<evidence type="ECO:0000256" key="1">
    <source>
        <dbReference type="ARBA" id="ARBA00005085"/>
    </source>
</evidence>
<evidence type="ECO:0000313" key="3">
    <source>
        <dbReference type="EMBL" id="HGY56332.1"/>
    </source>
</evidence>
<dbReference type="GO" id="GO:0005737">
    <property type="term" value="C:cytoplasm"/>
    <property type="evidence" value="ECO:0007669"/>
    <property type="project" value="TreeGrafter"/>
</dbReference>
<accession>A0A7V4UEG4</accession>
<proteinExistence type="predicted"/>
<name>A0A7V4UEG4_CALAY</name>
<dbReference type="AlphaFoldDB" id="A0A7V4UEG4"/>
<sequence>MWQLIDNGGTDDPAINLALEEFLVRNESMTGRYMLIYRNSPSIILGKHQNIAEEVNLKYCAQEGIPVYRRISGGGTVYHDPGNINIAFITTRSLQRVNNYGYFIQPLIRLIRRLGADAQTDRRSNILINGMKISGNAQFTSRTRMLSHGTVLYAANLQNLKRALRINDRWQVESKSSKSVRSKAGNLTDFLPEKRPIERFIQDVAEAYQTDPKSLSEAEWDQIYELTEKKYRTAQWIIDRSPASKIVCPLAGTAAQARIILFLRDGHIEGIEFEGRPLPDKSISAARKSLLGLRFDYTTLKQHKTKWLAECGWPDVLFA</sequence>
<protein>
    <submittedName>
        <fullName evidence="3">Lipoate--protein ligase family protein</fullName>
    </submittedName>
</protein>
<dbReference type="PANTHER" id="PTHR12561:SF3">
    <property type="entry name" value="LIPOYLTRANSFERASE 1, MITOCHONDRIAL"/>
    <property type="match status" value="1"/>
</dbReference>
<dbReference type="Pfam" id="PF21948">
    <property type="entry name" value="LplA-B_cat"/>
    <property type="match status" value="1"/>
</dbReference>
<evidence type="ECO:0000259" key="2">
    <source>
        <dbReference type="PROSITE" id="PS51733"/>
    </source>
</evidence>
<comment type="caution">
    <text evidence="3">The sequence shown here is derived from an EMBL/GenBank/DDBJ whole genome shotgun (WGS) entry which is preliminary data.</text>
</comment>
<dbReference type="GO" id="GO:0017118">
    <property type="term" value="F:lipoyltransferase activity"/>
    <property type="evidence" value="ECO:0007669"/>
    <property type="project" value="TreeGrafter"/>
</dbReference>
<dbReference type="CDD" id="cd16443">
    <property type="entry name" value="LplA"/>
    <property type="match status" value="1"/>
</dbReference>
<dbReference type="NCBIfam" id="TIGR00545">
    <property type="entry name" value="lipoyltrans"/>
    <property type="match status" value="1"/>
</dbReference>